<evidence type="ECO:0000313" key="2">
    <source>
        <dbReference type="Proteomes" id="UP001367508"/>
    </source>
</evidence>
<comment type="caution">
    <text evidence="1">The sequence shown here is derived from an EMBL/GenBank/DDBJ whole genome shotgun (WGS) entry which is preliminary data.</text>
</comment>
<dbReference type="AlphaFoldDB" id="A0AAN9JXJ2"/>
<proteinExistence type="predicted"/>
<protein>
    <submittedName>
        <fullName evidence="1">Uncharacterized protein</fullName>
    </submittedName>
</protein>
<dbReference type="EMBL" id="JAYMYQ010000011">
    <property type="protein sequence ID" value="KAK7306118.1"/>
    <property type="molecule type" value="Genomic_DNA"/>
</dbReference>
<accession>A0AAN9JXJ2</accession>
<keyword evidence="2" id="KW-1185">Reference proteome</keyword>
<reference evidence="1 2" key="1">
    <citation type="submission" date="2024-01" db="EMBL/GenBank/DDBJ databases">
        <title>The genomes of 5 underutilized Papilionoideae crops provide insights into root nodulation and disease resistanc.</title>
        <authorList>
            <person name="Jiang F."/>
        </authorList>
    </citation>
    <scope>NUCLEOTIDE SEQUENCE [LARGE SCALE GENOMIC DNA]</scope>
    <source>
        <strain evidence="1">LVBAO_FW01</strain>
        <tissue evidence="1">Leaves</tissue>
    </source>
</reference>
<organism evidence="1 2">
    <name type="scientific">Canavalia gladiata</name>
    <name type="common">Sword bean</name>
    <name type="synonym">Dolichos gladiatus</name>
    <dbReference type="NCBI Taxonomy" id="3824"/>
    <lineage>
        <taxon>Eukaryota</taxon>
        <taxon>Viridiplantae</taxon>
        <taxon>Streptophyta</taxon>
        <taxon>Embryophyta</taxon>
        <taxon>Tracheophyta</taxon>
        <taxon>Spermatophyta</taxon>
        <taxon>Magnoliopsida</taxon>
        <taxon>eudicotyledons</taxon>
        <taxon>Gunneridae</taxon>
        <taxon>Pentapetalae</taxon>
        <taxon>rosids</taxon>
        <taxon>fabids</taxon>
        <taxon>Fabales</taxon>
        <taxon>Fabaceae</taxon>
        <taxon>Papilionoideae</taxon>
        <taxon>50 kb inversion clade</taxon>
        <taxon>NPAAA clade</taxon>
        <taxon>indigoferoid/millettioid clade</taxon>
        <taxon>Phaseoleae</taxon>
        <taxon>Canavalia</taxon>
    </lineage>
</organism>
<gene>
    <name evidence="1" type="ORF">VNO77_44038</name>
</gene>
<name>A0AAN9JXJ2_CANGL</name>
<sequence>MDTDLPRITPGNPFLDQVSNPLRNQCQKSSLLLSILDVYPLIDLNWVSDIIECLQYLAVTAAQKLVYGLVYQSPAYQSSFPVTVTGGGRCDLQQLAISCQATFLLDRSAQFSMLG</sequence>
<dbReference type="Proteomes" id="UP001367508">
    <property type="component" value="Unassembled WGS sequence"/>
</dbReference>
<evidence type="ECO:0000313" key="1">
    <source>
        <dbReference type="EMBL" id="KAK7306118.1"/>
    </source>
</evidence>